<evidence type="ECO:0000313" key="7">
    <source>
        <dbReference type="Proteomes" id="UP001589788"/>
    </source>
</evidence>
<dbReference type="GO" id="GO:0004527">
    <property type="term" value="F:exonuclease activity"/>
    <property type="evidence" value="ECO:0007669"/>
    <property type="project" value="UniProtKB-KW"/>
</dbReference>
<protein>
    <submittedName>
        <fullName evidence="6">3'-5' exonuclease</fullName>
    </submittedName>
</protein>
<dbReference type="RefSeq" id="WP_377790953.1">
    <property type="nucleotide sequence ID" value="NZ_JBHLYQ010000336.1"/>
</dbReference>
<name>A0ABV6C6B2_9ACTN</name>
<accession>A0ABV6C6B2</accession>
<evidence type="ECO:0000256" key="1">
    <source>
        <dbReference type="ARBA" id="ARBA00022741"/>
    </source>
</evidence>
<dbReference type="InterPro" id="IPR014017">
    <property type="entry name" value="DNA_helicase_UvrD-like_C"/>
</dbReference>
<keyword evidence="4" id="KW-0067">ATP-binding</keyword>
<dbReference type="InterPro" id="IPR000212">
    <property type="entry name" value="DNA_helicase_UvrD/REP"/>
</dbReference>
<keyword evidence="2" id="KW-0378">Hydrolase</keyword>
<sequence>VFLVGMEDGVFPHSRTLDDPAQLEEERRLCYVGITRARERLYLTHAWSRTLFGTTTPAVPSRFLREIPEALVVEAPGGHGALRGWLAARSASPGARARRALSGR</sequence>
<keyword evidence="1" id="KW-0547">Nucleotide-binding</keyword>
<evidence type="ECO:0000256" key="4">
    <source>
        <dbReference type="ARBA" id="ARBA00022840"/>
    </source>
</evidence>
<gene>
    <name evidence="6" type="ORF">ACFFRE_13825</name>
</gene>
<dbReference type="Proteomes" id="UP001589788">
    <property type="component" value="Unassembled WGS sequence"/>
</dbReference>
<keyword evidence="6" id="KW-0269">Exonuclease</keyword>
<proteinExistence type="predicted"/>
<keyword evidence="6" id="KW-0540">Nuclease</keyword>
<evidence type="ECO:0000256" key="3">
    <source>
        <dbReference type="ARBA" id="ARBA00022806"/>
    </source>
</evidence>
<evidence type="ECO:0000256" key="2">
    <source>
        <dbReference type="ARBA" id="ARBA00022801"/>
    </source>
</evidence>
<keyword evidence="7" id="KW-1185">Reference proteome</keyword>
<evidence type="ECO:0000259" key="5">
    <source>
        <dbReference type="Pfam" id="PF13361"/>
    </source>
</evidence>
<dbReference type="Pfam" id="PF13361">
    <property type="entry name" value="UvrD_C"/>
    <property type="match status" value="1"/>
</dbReference>
<dbReference type="SUPFAM" id="SSF52540">
    <property type="entry name" value="P-loop containing nucleoside triphosphate hydrolases"/>
    <property type="match status" value="1"/>
</dbReference>
<keyword evidence="3" id="KW-0347">Helicase</keyword>
<organism evidence="6 7">
    <name type="scientific">Aciditerrimonas ferrireducens</name>
    <dbReference type="NCBI Taxonomy" id="667306"/>
    <lineage>
        <taxon>Bacteria</taxon>
        <taxon>Bacillati</taxon>
        <taxon>Actinomycetota</taxon>
        <taxon>Acidimicrobiia</taxon>
        <taxon>Acidimicrobiales</taxon>
        <taxon>Acidimicrobiaceae</taxon>
        <taxon>Aciditerrimonas</taxon>
    </lineage>
</organism>
<feature type="domain" description="UvrD-like helicase C-terminal" evidence="5">
    <location>
        <begin position="1"/>
        <end position="45"/>
    </location>
</feature>
<dbReference type="Gene3D" id="3.40.50.300">
    <property type="entry name" value="P-loop containing nucleotide triphosphate hydrolases"/>
    <property type="match status" value="1"/>
</dbReference>
<evidence type="ECO:0000313" key="6">
    <source>
        <dbReference type="EMBL" id="MFC0083206.1"/>
    </source>
</evidence>
<dbReference type="PANTHER" id="PTHR11070">
    <property type="entry name" value="UVRD / RECB / PCRA DNA HELICASE FAMILY MEMBER"/>
    <property type="match status" value="1"/>
</dbReference>
<reference evidence="6 7" key="1">
    <citation type="submission" date="2024-09" db="EMBL/GenBank/DDBJ databases">
        <authorList>
            <person name="Sun Q."/>
            <person name="Mori K."/>
        </authorList>
    </citation>
    <scope>NUCLEOTIDE SEQUENCE [LARGE SCALE GENOMIC DNA]</scope>
    <source>
        <strain evidence="6 7">JCM 15389</strain>
    </source>
</reference>
<dbReference type="PANTHER" id="PTHR11070:SF2">
    <property type="entry name" value="ATP-DEPENDENT DNA HELICASE SRS2"/>
    <property type="match status" value="1"/>
</dbReference>
<feature type="non-terminal residue" evidence="6">
    <location>
        <position position="104"/>
    </location>
</feature>
<dbReference type="InterPro" id="IPR027417">
    <property type="entry name" value="P-loop_NTPase"/>
</dbReference>
<comment type="caution">
    <text evidence="6">The sequence shown here is derived from an EMBL/GenBank/DDBJ whole genome shotgun (WGS) entry which is preliminary data.</text>
</comment>
<feature type="non-terminal residue" evidence="6">
    <location>
        <position position="1"/>
    </location>
</feature>
<dbReference type="EMBL" id="JBHLYQ010000336">
    <property type="protein sequence ID" value="MFC0083206.1"/>
    <property type="molecule type" value="Genomic_DNA"/>
</dbReference>